<keyword evidence="1" id="KW-1133">Transmembrane helix</keyword>
<keyword evidence="1" id="KW-0472">Membrane</keyword>
<evidence type="ECO:0000256" key="1">
    <source>
        <dbReference type="SAM" id="Phobius"/>
    </source>
</evidence>
<comment type="caution">
    <text evidence="2">The sequence shown here is derived from an EMBL/GenBank/DDBJ whole genome shotgun (WGS) entry which is preliminary data.</text>
</comment>
<dbReference type="EMBL" id="JAMSCK010000002">
    <property type="protein sequence ID" value="MCM8568914.1"/>
    <property type="molecule type" value="Genomic_DNA"/>
</dbReference>
<name>A0ABT0Z008_9FLAO</name>
<feature type="transmembrane region" description="Helical" evidence="1">
    <location>
        <begin position="87"/>
        <end position="106"/>
    </location>
</feature>
<dbReference type="Proteomes" id="UP001155077">
    <property type="component" value="Unassembled WGS sequence"/>
</dbReference>
<keyword evidence="3" id="KW-1185">Reference proteome</keyword>
<keyword evidence="1" id="KW-0812">Transmembrane</keyword>
<gene>
    <name evidence="2" type="ORF">NE848_05965</name>
</gene>
<evidence type="ECO:0000313" key="3">
    <source>
        <dbReference type="Proteomes" id="UP001155077"/>
    </source>
</evidence>
<proteinExistence type="predicted"/>
<accession>A0ABT0Z008</accession>
<reference evidence="2" key="1">
    <citation type="submission" date="2022-06" db="EMBL/GenBank/DDBJ databases">
        <title>Gramella sediminis sp. nov., isolated from deep-sea sediment of the Indian Ocean.</title>
        <authorList>
            <person name="Yang L."/>
        </authorList>
    </citation>
    <scope>NUCLEOTIDE SEQUENCE</scope>
    <source>
        <strain evidence="2">HMD3159</strain>
    </source>
</reference>
<organism evidence="2 3">
    <name type="scientific">Gramella jeungdoensis</name>
    <dbReference type="NCBI Taxonomy" id="708091"/>
    <lineage>
        <taxon>Bacteria</taxon>
        <taxon>Pseudomonadati</taxon>
        <taxon>Bacteroidota</taxon>
        <taxon>Flavobacteriia</taxon>
        <taxon>Flavobacteriales</taxon>
        <taxon>Flavobacteriaceae</taxon>
        <taxon>Christiangramia</taxon>
    </lineage>
</organism>
<dbReference type="RefSeq" id="WP_252111434.1">
    <property type="nucleotide sequence ID" value="NZ_JAMSCK010000002.1"/>
</dbReference>
<sequence>MNDQKLTQMLLHFRKTSLLPALEAETDKRIFRELQRYYLVRLNSRGEWIITRKGEEALNMGVKKFIKAEKFENQLAKEAPRLKRQKNILMLLVALLLCFFVFLVVSSPQTLIGLLD</sequence>
<evidence type="ECO:0000313" key="2">
    <source>
        <dbReference type="EMBL" id="MCM8568914.1"/>
    </source>
</evidence>
<protein>
    <submittedName>
        <fullName evidence="2">Uncharacterized protein</fullName>
    </submittedName>
</protein>